<accession>A0A563DSP1</accession>
<keyword evidence="3" id="KW-1185">Reference proteome</keyword>
<comment type="caution">
    <text evidence="2">The sequence shown here is derived from an EMBL/GenBank/DDBJ whole genome shotgun (WGS) entry which is preliminary data.</text>
</comment>
<keyword evidence="1" id="KW-0472">Membrane</keyword>
<dbReference type="RefSeq" id="WP_146321078.1">
    <property type="nucleotide sequence ID" value="NZ_VCQV01000060.1"/>
</dbReference>
<evidence type="ECO:0000256" key="1">
    <source>
        <dbReference type="SAM" id="Phobius"/>
    </source>
</evidence>
<proteinExistence type="predicted"/>
<name>A0A563DSP1_9MICO</name>
<dbReference type="AlphaFoldDB" id="A0A563DSP1"/>
<dbReference type="EMBL" id="VCQV01000060">
    <property type="protein sequence ID" value="TWP32714.1"/>
    <property type="molecule type" value="Genomic_DNA"/>
</dbReference>
<dbReference type="Proteomes" id="UP000320244">
    <property type="component" value="Unassembled WGS sequence"/>
</dbReference>
<evidence type="ECO:0000313" key="3">
    <source>
        <dbReference type="Proteomes" id="UP000320244"/>
    </source>
</evidence>
<reference evidence="2 3" key="2">
    <citation type="submission" date="2019-08" db="EMBL/GenBank/DDBJ databases">
        <title>Jejuicoccus antrihumi gen. nov., sp. nov., a new member of the family Dermacoccaceae isolated from a cave.</title>
        <authorList>
            <person name="Schumann P."/>
            <person name="Kim I.S."/>
        </authorList>
    </citation>
    <scope>NUCLEOTIDE SEQUENCE [LARGE SCALE GENOMIC DNA]</scope>
    <source>
        <strain evidence="2 3">C5-26</strain>
    </source>
</reference>
<feature type="transmembrane region" description="Helical" evidence="1">
    <location>
        <begin position="20"/>
        <end position="43"/>
    </location>
</feature>
<keyword evidence="1" id="KW-0812">Transmembrane</keyword>
<organism evidence="2 3">
    <name type="scientific">Leekyejoonella antrihumi</name>
    <dbReference type="NCBI Taxonomy" id="1660198"/>
    <lineage>
        <taxon>Bacteria</taxon>
        <taxon>Bacillati</taxon>
        <taxon>Actinomycetota</taxon>
        <taxon>Actinomycetes</taxon>
        <taxon>Micrococcales</taxon>
        <taxon>Dermacoccaceae</taxon>
        <taxon>Leekyejoonella</taxon>
    </lineage>
</organism>
<keyword evidence="1" id="KW-1133">Transmembrane helix</keyword>
<evidence type="ECO:0000313" key="2">
    <source>
        <dbReference type="EMBL" id="TWP32714.1"/>
    </source>
</evidence>
<sequence>MGTVLAGFRDEDEGLSGEVVAPGVVGAVLPGAVGLCAVVWWAVAVGRIELGVAEALVDMVLDVTDALDDVLVDVPPVLHPARTITVPAAVTVTLRRFTSMSTSSLAQQRLLTTAFHVQYVRIVARSLRIGSPEFAGLQPWGDES</sequence>
<protein>
    <submittedName>
        <fullName evidence="2">Uncharacterized protein</fullName>
    </submittedName>
</protein>
<reference evidence="2 3" key="1">
    <citation type="submission" date="2019-05" db="EMBL/GenBank/DDBJ databases">
        <authorList>
            <person name="Lee S.D."/>
        </authorList>
    </citation>
    <scope>NUCLEOTIDE SEQUENCE [LARGE SCALE GENOMIC DNA]</scope>
    <source>
        <strain evidence="2 3">C5-26</strain>
    </source>
</reference>
<gene>
    <name evidence="2" type="ORF">FGL98_23480</name>
</gene>